<dbReference type="PANTHER" id="PTHR42715:SF3">
    <property type="entry name" value="BETA-GLUCOSIDASE B-RELATED"/>
    <property type="match status" value="1"/>
</dbReference>
<dbReference type="AlphaFoldDB" id="F9GAV2"/>
<dbReference type="PANTHER" id="PTHR42715">
    <property type="entry name" value="BETA-GLUCOSIDASE"/>
    <property type="match status" value="1"/>
</dbReference>
<comment type="pathway">
    <text evidence="2">Glycan metabolism; cellulose degradation.</text>
</comment>
<evidence type="ECO:0000256" key="4">
    <source>
        <dbReference type="ARBA" id="ARBA00012744"/>
    </source>
</evidence>
<dbReference type="InterPro" id="IPR050288">
    <property type="entry name" value="Cellulose_deg_GH3"/>
</dbReference>
<reference evidence="9" key="1">
    <citation type="journal article" date="2012" name="Mol. Plant Microbe Interact.">
        <title>A highly conserved effector in Fusarium oxysporum is required for full virulence on Arabidopsis.</title>
        <authorList>
            <person name="Thatcher L.F."/>
            <person name="Gardiner D.M."/>
            <person name="Kazan K."/>
            <person name="Manners J."/>
        </authorList>
    </citation>
    <scope>NUCLEOTIDE SEQUENCE [LARGE SCALE GENOMIC DNA]</scope>
    <source>
        <strain evidence="9">Fo5176</strain>
    </source>
</reference>
<keyword evidence="5" id="KW-0378">Hydrolase</keyword>
<keyword evidence="6" id="KW-0325">Glycoprotein</keyword>
<comment type="catalytic activity">
    <reaction evidence="1">
        <text>Hydrolysis of terminal, non-reducing beta-D-glucosyl residues with release of beta-D-glucose.</text>
        <dbReference type="EC" id="3.2.1.21"/>
    </reaction>
</comment>
<dbReference type="InterPro" id="IPR036962">
    <property type="entry name" value="Glyco_hydro_3_N_sf"/>
</dbReference>
<dbReference type="InterPro" id="IPR017853">
    <property type="entry name" value="GH"/>
</dbReference>
<protein>
    <recommendedName>
        <fullName evidence="4">beta-glucosidase</fullName>
        <ecNumber evidence="4">3.2.1.21</ecNumber>
    </recommendedName>
</protein>
<name>F9GAV2_FUSOF</name>
<evidence type="ECO:0000259" key="8">
    <source>
        <dbReference type="Pfam" id="PF00933"/>
    </source>
</evidence>
<dbReference type="SUPFAM" id="SSF51445">
    <property type="entry name" value="(Trans)glycosidases"/>
    <property type="match status" value="1"/>
</dbReference>
<feature type="domain" description="Glycoside hydrolase family 3 N-terminal" evidence="8">
    <location>
        <begin position="54"/>
        <end position="143"/>
    </location>
</feature>
<evidence type="ECO:0000256" key="5">
    <source>
        <dbReference type="ARBA" id="ARBA00022801"/>
    </source>
</evidence>
<dbReference type="GO" id="GO:0009251">
    <property type="term" value="P:glucan catabolic process"/>
    <property type="evidence" value="ECO:0007669"/>
    <property type="project" value="TreeGrafter"/>
</dbReference>
<dbReference type="Pfam" id="PF00933">
    <property type="entry name" value="Glyco_hydro_3"/>
    <property type="match status" value="1"/>
</dbReference>
<sequence length="170" mass="18900">MWRHWGRSYVDLSTNPELRDITRGQKSVGNYLDSRLSDGPNGAKASGFSGPMSACFPATTCLAATFDRQIPRRIVESLAEEAQSKGVRCLLAPTICIHRHPLGGRNFESYNEDPFVLGKLASEFIKGLQSKGMAATVKHYAANEQETRRMIVDRHDFVGTNFARNLPETI</sequence>
<accession>F9GAV2</accession>
<dbReference type="EMBL" id="AFQF01004299">
    <property type="protein sequence ID" value="EGU73705.1"/>
    <property type="molecule type" value="Genomic_DNA"/>
</dbReference>
<evidence type="ECO:0000256" key="1">
    <source>
        <dbReference type="ARBA" id="ARBA00000448"/>
    </source>
</evidence>
<dbReference type="STRING" id="660025.F9GAV2"/>
<evidence type="ECO:0000256" key="7">
    <source>
        <dbReference type="ARBA" id="ARBA00023295"/>
    </source>
</evidence>
<comment type="similarity">
    <text evidence="3">Belongs to the glycosyl hydrolase 3 family.</text>
</comment>
<evidence type="ECO:0000313" key="9">
    <source>
        <dbReference type="EMBL" id="EGU73705.1"/>
    </source>
</evidence>
<dbReference type="GO" id="GO:0008422">
    <property type="term" value="F:beta-glucosidase activity"/>
    <property type="evidence" value="ECO:0007669"/>
    <property type="project" value="UniProtKB-EC"/>
</dbReference>
<evidence type="ECO:0000256" key="3">
    <source>
        <dbReference type="ARBA" id="ARBA00005336"/>
    </source>
</evidence>
<evidence type="ECO:0000256" key="2">
    <source>
        <dbReference type="ARBA" id="ARBA00004987"/>
    </source>
</evidence>
<evidence type="ECO:0000256" key="6">
    <source>
        <dbReference type="ARBA" id="ARBA00023180"/>
    </source>
</evidence>
<dbReference type="EC" id="3.2.1.21" evidence="4"/>
<dbReference type="PRINTS" id="PR00133">
    <property type="entry name" value="GLHYDRLASE3"/>
</dbReference>
<gene>
    <name evidence="9" type="ORF">FOXB_15784</name>
</gene>
<dbReference type="OrthoDB" id="47059at2759"/>
<keyword evidence="7" id="KW-0326">Glycosidase</keyword>
<proteinExistence type="inferred from homology"/>
<organism evidence="9">
    <name type="scientific">Fusarium oxysporum (strain Fo5176)</name>
    <name type="common">Fusarium vascular wilt</name>
    <dbReference type="NCBI Taxonomy" id="660025"/>
    <lineage>
        <taxon>Eukaryota</taxon>
        <taxon>Fungi</taxon>
        <taxon>Dikarya</taxon>
        <taxon>Ascomycota</taxon>
        <taxon>Pezizomycotina</taxon>
        <taxon>Sordariomycetes</taxon>
        <taxon>Hypocreomycetidae</taxon>
        <taxon>Hypocreales</taxon>
        <taxon>Nectriaceae</taxon>
        <taxon>Fusarium</taxon>
        <taxon>Fusarium oxysporum species complex</taxon>
    </lineage>
</organism>
<dbReference type="Gene3D" id="3.20.20.300">
    <property type="entry name" value="Glycoside hydrolase, family 3, N-terminal domain"/>
    <property type="match status" value="1"/>
</dbReference>
<dbReference type="InterPro" id="IPR001764">
    <property type="entry name" value="Glyco_hydro_3_N"/>
</dbReference>
<comment type="caution">
    <text evidence="9">The sequence shown here is derived from an EMBL/GenBank/DDBJ whole genome shotgun (WGS) entry which is preliminary data.</text>
</comment>